<name>A0A3A4NE73_ABYX5</name>
<dbReference type="InterPro" id="IPR017850">
    <property type="entry name" value="Alkaline_phosphatase_core_sf"/>
</dbReference>
<accession>A0A3A4NE73</accession>
<dbReference type="Gene3D" id="3.40.720.10">
    <property type="entry name" value="Alkaline Phosphatase, subunit A"/>
    <property type="match status" value="1"/>
</dbReference>
<sequence>MGKLLILGLDCAEPELVFNKWINDLPNIRSLVKNGVFGPLHSTLPPITVPAWTAMMTSQDPGMLGFYGFRNRKSYDYEDLFFANAKYVKAKTLWNHLSRNRLRSLVFGVPQTYPPRPLNGTLVCSFLTPSKDVQYTFPDEVKVELDRVADGNYIIDVEDFRTDEKDELLEAIYVMTERRFKAFRYFYQKDSYDFAIMVEMGIDRIHHGFWRYFDKGHRLYEPGNKYENVIHDYYVYLDQEIGRTIENLPSDTSVMIVSDHGAKTMVGAICINEWLQREGYLALKEPPKKRERFKTSMVDWSKTKAWGEGGYYSRIFMNVQGREPKGVIPQDQYETARDELKARLEAIEDESGKCIHTKAFKPEEVYRETNGIAPDLIVYLGNLDWRSAGSVGVGSVYLYENDTGPDDANHAENGIFIWRSGGNHPGGPHPYSIYDIAPTVLKYFDIDIPSEMIGTPIR</sequence>
<evidence type="ECO:0000313" key="1">
    <source>
        <dbReference type="EMBL" id="RJP17692.1"/>
    </source>
</evidence>
<gene>
    <name evidence="1" type="ORF">C4520_15895</name>
</gene>
<proteinExistence type="predicted"/>
<reference evidence="1 2" key="1">
    <citation type="journal article" date="2017" name="ISME J.">
        <title>Energy and carbon metabolisms in a deep terrestrial subsurface fluid microbial community.</title>
        <authorList>
            <person name="Momper L."/>
            <person name="Jungbluth S.P."/>
            <person name="Lee M.D."/>
            <person name="Amend J.P."/>
        </authorList>
    </citation>
    <scope>NUCLEOTIDE SEQUENCE [LARGE SCALE GENOMIC DNA]</scope>
    <source>
        <strain evidence="1">SURF_5</strain>
    </source>
</reference>
<comment type="caution">
    <text evidence="1">The sequence shown here is derived from an EMBL/GenBank/DDBJ whole genome shotgun (WGS) entry which is preliminary data.</text>
</comment>
<protein>
    <submittedName>
        <fullName evidence="1">Phosphodiesterase</fullName>
    </submittedName>
</protein>
<dbReference type="InterPro" id="IPR002591">
    <property type="entry name" value="Phosphodiest/P_Trfase"/>
</dbReference>
<dbReference type="Pfam" id="PF01663">
    <property type="entry name" value="Phosphodiest"/>
    <property type="match status" value="1"/>
</dbReference>
<dbReference type="Proteomes" id="UP000265882">
    <property type="component" value="Unassembled WGS sequence"/>
</dbReference>
<evidence type="ECO:0000313" key="2">
    <source>
        <dbReference type="Proteomes" id="UP000265882"/>
    </source>
</evidence>
<dbReference type="EMBL" id="QZKU01000112">
    <property type="protein sequence ID" value="RJP17692.1"/>
    <property type="molecule type" value="Genomic_DNA"/>
</dbReference>
<dbReference type="SUPFAM" id="SSF53649">
    <property type="entry name" value="Alkaline phosphatase-like"/>
    <property type="match status" value="1"/>
</dbReference>
<dbReference type="AlphaFoldDB" id="A0A3A4NE73"/>
<organism evidence="1 2">
    <name type="scientific">Abyssobacteria bacterium (strain SURF_5)</name>
    <dbReference type="NCBI Taxonomy" id="2093360"/>
    <lineage>
        <taxon>Bacteria</taxon>
        <taxon>Pseudomonadati</taxon>
        <taxon>Candidatus Hydrogenedentota</taxon>
        <taxon>Candidatus Abyssobacteria</taxon>
    </lineage>
</organism>